<proteinExistence type="predicted"/>
<evidence type="ECO:0000259" key="3">
    <source>
        <dbReference type="Pfam" id="PF11817"/>
    </source>
</evidence>
<dbReference type="GeneID" id="85446153"/>
<evidence type="ECO:0000313" key="4">
    <source>
        <dbReference type="EMBL" id="KAK1589749.1"/>
    </source>
</evidence>
<dbReference type="Pfam" id="PF07919">
    <property type="entry name" value="Gryzun"/>
    <property type="match status" value="1"/>
</dbReference>
<feature type="domain" description="Gryzun putative trafficking through Golgi" evidence="2">
    <location>
        <begin position="632"/>
        <end position="1215"/>
    </location>
</feature>
<evidence type="ECO:0000313" key="5">
    <source>
        <dbReference type="Proteomes" id="UP001230504"/>
    </source>
</evidence>
<protein>
    <submittedName>
        <fullName evidence="4">Gryzun, putative trafficking through golgi-domain-containing protein</fullName>
    </submittedName>
</protein>
<keyword evidence="5" id="KW-1185">Reference proteome</keyword>
<sequence length="1231" mass="137789">MDGYPVGSLDHNIPHIVLAGLTSSPTRDLPLNAELRDQAILLRSELPSIQSKDAEALKDYVVRQDGRKQPWNGRDSGKPYKLRVTVAGRSLVLPPRRARLPEGLEAPETPAVLHSPFSPLSPASPLYPDGLMNKDWLQKHEDMVPSVYVSCYTLTSDPTLAMLHDNQLKTDINMIKAALSRSGYRTRFAVVLMSDGTVPSSMQEFMQDRLDNIRKGVALDTKSFFYFSSHDLSKDLEHAADSMLAAVFLQAIEYYRDLGRHARKKRSRGVAPQPTVPPTSTSQTLTVQDWNVRYDYKTAIFAEYRQEMDAALRSYDQAYEGLLSQDVMDIIPSWSPRWNEARMLADVIAIRSMRCLLWAGQTTAAARRWQIHRERMADFVDRRGRGTNNYGWAAWESRWAVVMANLIERVDVRSLAPSTRALFLQPEKAAAGERLQPWEMLHHTGYWYRVAAEHLIVRRALARSIPEEDRRSPETTPASALASKAFQYDTYMCPDPHEEFPVHGLGVNHSQLIIDCLMAARSQFQARGQLRLSAELSLECAKEMVNMKAWDDIVALLRPLWEDMLFRTEGWLNITEDLSWVLRAAAAHAGQGELVVAIDWELLNRKFTRRPKWHYDISRSLEGLKLDSKPTVTINDNVISSFISASFIFKTEDGKAGEACQAQLAIKSNAFPDTATVTLKGLRVDFEGSLKTITLDHEAGSTTGTEKGNVTLSRVPLTEKSRADAEEGEEGTSGLSGSADLSVRPGHISVYEMAIPLREPGEAHASSVTLVLETDTFTLNYTIAFRNLEAADFWFSPSLSRRRIVRQSAHVIQVQARPPKLEIKLAQPLEQFYANEPMDLLLDVINAEDADAVAKLEVHVFGEQIPPFRVHIENGEEHTAEAGKEEAKLTGLSLGTLATSQTTRVKIGLDPAQLTTSYDVTLRVFYHLTTDPATLIMQILPVQLTVVNPFEANYDLIPRLHPDPWPSLFDHEGVQDPSVDEAAVQPRGLAQKWCLVCHFASFATDDLELVSMNAEVVACQNNARCTTASRPEVPEGGLRIPPRQMQEAQFDLVAQKFSLDDKGPASLDVAFVLRWRRAKSPSSAAATVNTTRMLVPRYIVLGTEPRVLGSYSLANPLTGLINLNITIENPSSHFLTFGLSMDPSDEFAFSGSKQTTVHVLPVSRRTITYRLLPLVRGDYIRPTLVVRDKYFQKVLRIIPTEGMKIDKEGLLVWIPPEEGEEGKEGERQWPA</sequence>
<dbReference type="EMBL" id="JAHLJV010000036">
    <property type="protein sequence ID" value="KAK1589749.1"/>
    <property type="molecule type" value="Genomic_DNA"/>
</dbReference>
<comment type="caution">
    <text evidence="4">The sequence shown here is derived from an EMBL/GenBank/DDBJ whole genome shotgun (WGS) entry which is preliminary data.</text>
</comment>
<accession>A0AAD8PYA9</accession>
<feature type="compositionally biased region" description="Polar residues" evidence="1">
    <location>
        <begin position="700"/>
        <end position="712"/>
    </location>
</feature>
<feature type="region of interest" description="Disordered" evidence="1">
    <location>
        <begin position="697"/>
        <end position="740"/>
    </location>
</feature>
<dbReference type="PANTHER" id="PTHR14374:SF0">
    <property type="entry name" value="TRAFFICKING PROTEIN PARTICLE COMPLEX SUBUNIT 11"/>
    <property type="match status" value="1"/>
</dbReference>
<name>A0AAD8PYA9_9PEZI</name>
<reference evidence="4" key="1">
    <citation type="submission" date="2021-06" db="EMBL/GenBank/DDBJ databases">
        <title>Comparative genomics, transcriptomics and evolutionary studies reveal genomic signatures of adaptation to plant cell wall in hemibiotrophic fungi.</title>
        <authorList>
            <consortium name="DOE Joint Genome Institute"/>
            <person name="Baroncelli R."/>
            <person name="Diaz J.F."/>
            <person name="Benocci T."/>
            <person name="Peng M."/>
            <person name="Battaglia E."/>
            <person name="Haridas S."/>
            <person name="Andreopoulos W."/>
            <person name="Labutti K."/>
            <person name="Pangilinan J."/>
            <person name="Floch G.L."/>
            <person name="Makela M.R."/>
            <person name="Henrissat B."/>
            <person name="Grigoriev I.V."/>
            <person name="Crouch J.A."/>
            <person name="De Vries R.P."/>
            <person name="Sukno S.A."/>
            <person name="Thon M.R."/>
        </authorList>
    </citation>
    <scope>NUCLEOTIDE SEQUENCE</scope>
    <source>
        <strain evidence="4">CBS 125086</strain>
    </source>
</reference>
<dbReference type="RefSeq" id="XP_060413286.1">
    <property type="nucleotide sequence ID" value="XM_060561913.1"/>
</dbReference>
<evidence type="ECO:0000256" key="1">
    <source>
        <dbReference type="SAM" id="MobiDB-lite"/>
    </source>
</evidence>
<dbReference type="Pfam" id="PF11817">
    <property type="entry name" value="Foie-gras_1"/>
    <property type="match status" value="1"/>
</dbReference>
<dbReference type="PANTHER" id="PTHR14374">
    <property type="entry name" value="FOIE GRAS"/>
    <property type="match status" value="1"/>
</dbReference>
<dbReference type="Proteomes" id="UP001230504">
    <property type="component" value="Unassembled WGS sequence"/>
</dbReference>
<feature type="domain" description="Trafficking protein particle complex subunit 11" evidence="3">
    <location>
        <begin position="337"/>
        <end position="605"/>
    </location>
</feature>
<gene>
    <name evidence="4" type="ORF">LY79DRAFT_608554</name>
</gene>
<dbReference type="InterPro" id="IPR012880">
    <property type="entry name" value="Gryzun"/>
</dbReference>
<evidence type="ECO:0000259" key="2">
    <source>
        <dbReference type="Pfam" id="PF07919"/>
    </source>
</evidence>
<organism evidence="4 5">
    <name type="scientific">Colletotrichum navitas</name>
    <dbReference type="NCBI Taxonomy" id="681940"/>
    <lineage>
        <taxon>Eukaryota</taxon>
        <taxon>Fungi</taxon>
        <taxon>Dikarya</taxon>
        <taxon>Ascomycota</taxon>
        <taxon>Pezizomycotina</taxon>
        <taxon>Sordariomycetes</taxon>
        <taxon>Hypocreomycetidae</taxon>
        <taxon>Glomerellales</taxon>
        <taxon>Glomerellaceae</taxon>
        <taxon>Colletotrichum</taxon>
        <taxon>Colletotrichum graminicola species complex</taxon>
    </lineage>
</organism>
<dbReference type="AlphaFoldDB" id="A0AAD8PYA9"/>
<dbReference type="InterPro" id="IPR021773">
    <property type="entry name" value="TPC11"/>
</dbReference>